<dbReference type="WBParaSite" id="Csp11.Scaffold629.g10221.t1">
    <property type="protein sequence ID" value="Csp11.Scaffold629.g10221.t1"/>
    <property type="gene ID" value="Csp11.Scaffold629.g10221"/>
</dbReference>
<dbReference type="PANTHER" id="PTHR12241">
    <property type="entry name" value="TUBULIN POLYGLUTAMYLASE"/>
    <property type="match status" value="1"/>
</dbReference>
<dbReference type="GO" id="GO:0005524">
    <property type="term" value="F:ATP binding"/>
    <property type="evidence" value="ECO:0007669"/>
    <property type="project" value="UniProtKB-KW"/>
</dbReference>
<name>A0A1I7TNL0_9PELO</name>
<comment type="similarity">
    <text evidence="1">Belongs to the tubulin--tyrosine ligase family.</text>
</comment>
<protein>
    <submittedName>
        <fullName evidence="6">Tubulin--tyrosine ligase-like protein 9</fullName>
    </submittedName>
</protein>
<dbReference type="eggNOG" id="KOG2156">
    <property type="taxonomic scope" value="Eukaryota"/>
</dbReference>
<organism evidence="5 6">
    <name type="scientific">Caenorhabditis tropicalis</name>
    <dbReference type="NCBI Taxonomy" id="1561998"/>
    <lineage>
        <taxon>Eukaryota</taxon>
        <taxon>Metazoa</taxon>
        <taxon>Ecdysozoa</taxon>
        <taxon>Nematoda</taxon>
        <taxon>Chromadorea</taxon>
        <taxon>Rhabditida</taxon>
        <taxon>Rhabditina</taxon>
        <taxon>Rhabditomorpha</taxon>
        <taxon>Rhabditoidea</taxon>
        <taxon>Rhabditidae</taxon>
        <taxon>Peloderinae</taxon>
        <taxon>Caenorhabditis</taxon>
    </lineage>
</organism>
<evidence type="ECO:0000313" key="6">
    <source>
        <dbReference type="WBParaSite" id="Csp11.Scaffold629.g10221.t1"/>
    </source>
</evidence>
<dbReference type="Gene3D" id="3.30.470.20">
    <property type="entry name" value="ATP-grasp fold, B domain"/>
    <property type="match status" value="1"/>
</dbReference>
<accession>A0A1I7TNL0</accession>
<dbReference type="GO" id="GO:0015631">
    <property type="term" value="F:tubulin binding"/>
    <property type="evidence" value="ECO:0007669"/>
    <property type="project" value="TreeGrafter"/>
</dbReference>
<dbReference type="STRING" id="1561998.A0A1I7TNL0"/>
<dbReference type="PROSITE" id="PS51221">
    <property type="entry name" value="TTL"/>
    <property type="match status" value="1"/>
</dbReference>
<keyword evidence="2" id="KW-0436">Ligase</keyword>
<dbReference type="Proteomes" id="UP000095282">
    <property type="component" value="Unplaced"/>
</dbReference>
<evidence type="ECO:0000256" key="1">
    <source>
        <dbReference type="ARBA" id="ARBA00006820"/>
    </source>
</evidence>
<reference evidence="6" key="1">
    <citation type="submission" date="2016-11" db="UniProtKB">
        <authorList>
            <consortium name="WormBaseParasite"/>
        </authorList>
    </citation>
    <scope>IDENTIFICATION</scope>
</reference>
<keyword evidence="4" id="KW-0067">ATP-binding</keyword>
<dbReference type="GO" id="GO:0019098">
    <property type="term" value="P:reproductive behavior"/>
    <property type="evidence" value="ECO:0007669"/>
    <property type="project" value="UniProtKB-ARBA"/>
</dbReference>
<dbReference type="PANTHER" id="PTHR12241:SF162">
    <property type="entry name" value="TUBULIN MONOGLUTAMYLASE TTLL4"/>
    <property type="match status" value="1"/>
</dbReference>
<dbReference type="Pfam" id="PF03133">
    <property type="entry name" value="TTL"/>
    <property type="match status" value="1"/>
</dbReference>
<dbReference type="InterPro" id="IPR004344">
    <property type="entry name" value="TTL/TTLL_fam"/>
</dbReference>
<keyword evidence="5" id="KW-1185">Reference proteome</keyword>
<evidence type="ECO:0000256" key="2">
    <source>
        <dbReference type="ARBA" id="ARBA00022598"/>
    </source>
</evidence>
<dbReference type="GO" id="GO:0036064">
    <property type="term" value="C:ciliary basal body"/>
    <property type="evidence" value="ECO:0007669"/>
    <property type="project" value="TreeGrafter"/>
</dbReference>
<sequence length="197" mass="22973">MTKFLEQEFICYELFGIDIILDEDLKPWLLEINISPSLHSGTPLDVSVKAPLAKDVLNLAGIYVPPSFDKLHTADYSTRPRNRNKTREQLVKEASWVAAYKDQSGVIDNRIFKRLTPEDTRALVEFEDELERAGDFKLVFPTPQTTHYQRYFIEPLYMNILLQQWQIAQEGDRSIGISRLEQLCRQKHMQSDQDEKI</sequence>
<dbReference type="GO" id="GO:0070740">
    <property type="term" value="F:tubulin-glutamic acid ligase activity"/>
    <property type="evidence" value="ECO:0007669"/>
    <property type="project" value="TreeGrafter"/>
</dbReference>
<evidence type="ECO:0000313" key="5">
    <source>
        <dbReference type="Proteomes" id="UP000095282"/>
    </source>
</evidence>
<proteinExistence type="inferred from homology"/>
<evidence type="ECO:0000256" key="4">
    <source>
        <dbReference type="ARBA" id="ARBA00022840"/>
    </source>
</evidence>
<evidence type="ECO:0000256" key="3">
    <source>
        <dbReference type="ARBA" id="ARBA00022741"/>
    </source>
</evidence>
<dbReference type="AlphaFoldDB" id="A0A1I7TNL0"/>
<dbReference type="GO" id="GO:0000226">
    <property type="term" value="P:microtubule cytoskeleton organization"/>
    <property type="evidence" value="ECO:0007669"/>
    <property type="project" value="TreeGrafter"/>
</dbReference>
<keyword evidence="3" id="KW-0547">Nucleotide-binding</keyword>
<dbReference type="SUPFAM" id="SSF56059">
    <property type="entry name" value="Glutathione synthetase ATP-binding domain-like"/>
    <property type="match status" value="1"/>
</dbReference>